<accession>A0A5B8ULK6</accession>
<organism evidence="4 5">
    <name type="scientific">Flavisolibacter ginsenosidimutans</name>
    <dbReference type="NCBI Taxonomy" id="661481"/>
    <lineage>
        <taxon>Bacteria</taxon>
        <taxon>Pseudomonadati</taxon>
        <taxon>Bacteroidota</taxon>
        <taxon>Chitinophagia</taxon>
        <taxon>Chitinophagales</taxon>
        <taxon>Chitinophagaceae</taxon>
        <taxon>Flavisolibacter</taxon>
    </lineage>
</organism>
<sequence length="144" mass="16266">MQTEKHKTKRILLVDDDIDLLMLLERKLQKSGYLIESAASMPEAEYVLSLFKPDLVILDINIAGDDGRQLCWKIKHAEGARKAKVILMSGYNYPISGPLSFGADDYVAKPFQSEYLVNKVERLLSEEPAPEPVFVFAPPKEDLK</sequence>
<dbReference type="RefSeq" id="WP_146790001.1">
    <property type="nucleotide sequence ID" value="NZ_BAABIO010000003.1"/>
</dbReference>
<keyword evidence="1 2" id="KW-0597">Phosphoprotein</keyword>
<dbReference type="Gene3D" id="3.40.50.2300">
    <property type="match status" value="1"/>
</dbReference>
<dbReference type="InterPro" id="IPR011006">
    <property type="entry name" value="CheY-like_superfamily"/>
</dbReference>
<dbReference type="PROSITE" id="PS50110">
    <property type="entry name" value="RESPONSE_REGULATORY"/>
    <property type="match status" value="1"/>
</dbReference>
<dbReference type="InterPro" id="IPR050595">
    <property type="entry name" value="Bact_response_regulator"/>
</dbReference>
<dbReference type="CDD" id="cd00156">
    <property type="entry name" value="REC"/>
    <property type="match status" value="1"/>
</dbReference>
<dbReference type="AlphaFoldDB" id="A0A5B8ULK6"/>
<dbReference type="PANTHER" id="PTHR44591:SF3">
    <property type="entry name" value="RESPONSE REGULATORY DOMAIN-CONTAINING PROTEIN"/>
    <property type="match status" value="1"/>
</dbReference>
<name>A0A5B8ULK6_9BACT</name>
<feature type="domain" description="Response regulatory" evidence="3">
    <location>
        <begin position="10"/>
        <end position="124"/>
    </location>
</feature>
<dbReference type="SMART" id="SM00448">
    <property type="entry name" value="REC"/>
    <property type="match status" value="1"/>
</dbReference>
<evidence type="ECO:0000313" key="4">
    <source>
        <dbReference type="EMBL" id="QEC57554.1"/>
    </source>
</evidence>
<dbReference type="PANTHER" id="PTHR44591">
    <property type="entry name" value="STRESS RESPONSE REGULATOR PROTEIN 1"/>
    <property type="match status" value="1"/>
</dbReference>
<dbReference type="InterPro" id="IPR001789">
    <property type="entry name" value="Sig_transdc_resp-reg_receiver"/>
</dbReference>
<protein>
    <submittedName>
        <fullName evidence="4">Response regulator</fullName>
    </submittedName>
</protein>
<feature type="modified residue" description="4-aspartylphosphate" evidence="2">
    <location>
        <position position="59"/>
    </location>
</feature>
<gene>
    <name evidence="4" type="ORF">FSB75_17140</name>
</gene>
<evidence type="ECO:0000256" key="2">
    <source>
        <dbReference type="PROSITE-ProRule" id="PRU00169"/>
    </source>
</evidence>
<dbReference type="Proteomes" id="UP000321204">
    <property type="component" value="Chromosome"/>
</dbReference>
<dbReference type="EMBL" id="CP042433">
    <property type="protein sequence ID" value="QEC57554.1"/>
    <property type="molecule type" value="Genomic_DNA"/>
</dbReference>
<dbReference type="SUPFAM" id="SSF52172">
    <property type="entry name" value="CheY-like"/>
    <property type="match status" value="1"/>
</dbReference>
<dbReference type="KEGG" id="fgg:FSB75_17140"/>
<reference evidence="4 5" key="1">
    <citation type="journal article" date="2015" name="Int. J. Syst. Evol. Microbiol.">
        <title>Flavisolibacter ginsenosidimutans sp. nov., with ginsenoside-converting activity isolated from soil used for cultivating ginseng.</title>
        <authorList>
            <person name="Zhao Y."/>
            <person name="Liu Q."/>
            <person name="Kang M.S."/>
            <person name="Jin F."/>
            <person name="Yu H."/>
            <person name="Im W.T."/>
        </authorList>
    </citation>
    <scope>NUCLEOTIDE SEQUENCE [LARGE SCALE GENOMIC DNA]</scope>
    <source>
        <strain evidence="4 5">Gsoil 636</strain>
    </source>
</reference>
<evidence type="ECO:0000256" key="1">
    <source>
        <dbReference type="ARBA" id="ARBA00022553"/>
    </source>
</evidence>
<dbReference type="GO" id="GO:0000160">
    <property type="term" value="P:phosphorelay signal transduction system"/>
    <property type="evidence" value="ECO:0007669"/>
    <property type="project" value="InterPro"/>
</dbReference>
<keyword evidence="5" id="KW-1185">Reference proteome</keyword>
<evidence type="ECO:0000313" key="5">
    <source>
        <dbReference type="Proteomes" id="UP000321204"/>
    </source>
</evidence>
<evidence type="ECO:0000259" key="3">
    <source>
        <dbReference type="PROSITE" id="PS50110"/>
    </source>
</evidence>
<dbReference type="Pfam" id="PF00072">
    <property type="entry name" value="Response_reg"/>
    <property type="match status" value="1"/>
</dbReference>
<dbReference type="OrthoDB" id="677887at2"/>
<proteinExistence type="predicted"/>